<organism evidence="3 4">
    <name type="scientific">Ascodesmis nigricans</name>
    <dbReference type="NCBI Taxonomy" id="341454"/>
    <lineage>
        <taxon>Eukaryota</taxon>
        <taxon>Fungi</taxon>
        <taxon>Dikarya</taxon>
        <taxon>Ascomycota</taxon>
        <taxon>Pezizomycotina</taxon>
        <taxon>Pezizomycetes</taxon>
        <taxon>Pezizales</taxon>
        <taxon>Ascodesmidaceae</taxon>
        <taxon>Ascodesmis</taxon>
    </lineage>
</organism>
<feature type="region of interest" description="Disordered" evidence="1">
    <location>
        <begin position="409"/>
        <end position="438"/>
    </location>
</feature>
<sequence>MRPFICSVSLTLLVLVTNASVVNPVPNISDLLKGFKLKASNLPDDQNFVDKNTCTTFWDDDAKKLGEKGPLKAGYYMQKAVEESFTWLDEVAALVEQVKLYDNSALSRTDRMDLNAKTNLPRTANQVADDRQKPGFVVSASGSASKKPLSPEAEQALRIGIRSLLKFFFGESTMTQGPEAPMVLQKLRLIATYRGLSSATAPKPKRPHFGALFCGDENLQHQVLLAQKMTLIVDETAGVMAWSRILENTPHCFTRPYTVAYTRPSWWLTDRVVNPYTAMDVIYTFHMRRWDKADAAAHEKAYPEPTTDDVVNPLGPEGACYGLIDCARRARLPSKDASENASNNADSFAYLVVTAKMFKHAIEQDGSKPKIRGLANDGEIVEMNYLPGKDDNTLLKLFEAKRKAYDKPDPELEKYRREASTAGSAAGSNAGKQQQLPVQKPGVKKNHWWYSFHAIDLRWFRRQFLTDHGYYLRWPPLFTPLCNKHWGTTAQTSLEPSQQQENESPEQNRCFLRDNLNLSLTLIVLVTNISAGNTQSRLSEGIKLVQKELKSPLTKKTKPPGDQKFIDETTCKGFWDNEARNSRLEDGISAPLLGNNPKETLGALYYLQKAAEESFTWLDDAWKLVDEVKRHDTSDLPRADRVKITGQANLNAAAVKTASQRGKDDLVVIPTGRSGPESQKRELHNHALRIGIRGLLKLFFGEGNLSTSRKTPRALHKLKLISAYRGLSSKTAEVPQRPNFAKLYCGDGHLTYKTDADLQVGPPKTPKKDPTIWYIFDLAVGNLITYSTLPETSPICSEPGSSTFAYSRSMWYMTDSQEFSSQTAVDAIYNSGTILTSNLRRIQMNQPIESCTFHMRRWDTLDTIAANSFPEVTTDDVMNPLRERDCYGWQECVHLAQARRLVADASNNAETFSYFVVAAAMLKHASEQDTKPTIRGFADNGKPVTIDYDSVKPEDRNDIRLMEIFEAERTAAGTVVPVPQKNQNTKPLPGQIPSGSRSNMPQPEFGANNNKLKTSATKVVN</sequence>
<proteinExistence type="predicted"/>
<feature type="chain" id="PRO_5020295364" evidence="2">
    <location>
        <begin position="20"/>
        <end position="1021"/>
    </location>
</feature>
<evidence type="ECO:0000256" key="2">
    <source>
        <dbReference type="SAM" id="SignalP"/>
    </source>
</evidence>
<accession>A0A4S2MP82</accession>
<feature type="compositionally biased region" description="Polar residues" evidence="1">
    <location>
        <begin position="993"/>
        <end position="1021"/>
    </location>
</feature>
<name>A0A4S2MP82_9PEZI</name>
<reference evidence="3 4" key="1">
    <citation type="submission" date="2019-04" db="EMBL/GenBank/DDBJ databases">
        <title>Comparative genomics and transcriptomics to analyze fruiting body development in filamentous ascomycetes.</title>
        <authorList>
            <consortium name="DOE Joint Genome Institute"/>
            <person name="Lutkenhaus R."/>
            <person name="Traeger S."/>
            <person name="Breuer J."/>
            <person name="Kuo A."/>
            <person name="Lipzen A."/>
            <person name="Pangilinan J."/>
            <person name="Dilworth D."/>
            <person name="Sandor L."/>
            <person name="Poggeler S."/>
            <person name="Barry K."/>
            <person name="Grigoriev I.V."/>
            <person name="Nowrousian M."/>
        </authorList>
    </citation>
    <scope>NUCLEOTIDE SEQUENCE [LARGE SCALE GENOMIC DNA]</scope>
    <source>
        <strain evidence="3 4">CBS 389.68</strain>
    </source>
</reference>
<protein>
    <submittedName>
        <fullName evidence="3">Uncharacterized protein</fullName>
    </submittedName>
</protein>
<keyword evidence="2" id="KW-0732">Signal</keyword>
<feature type="region of interest" description="Disordered" evidence="1">
    <location>
        <begin position="978"/>
        <end position="1021"/>
    </location>
</feature>
<gene>
    <name evidence="3" type="ORF">EX30DRAFT_383342</name>
</gene>
<dbReference type="Proteomes" id="UP000298138">
    <property type="component" value="Unassembled WGS sequence"/>
</dbReference>
<feature type="compositionally biased region" description="Basic and acidic residues" evidence="1">
    <location>
        <begin position="409"/>
        <end position="419"/>
    </location>
</feature>
<dbReference type="OrthoDB" id="4507347at2759"/>
<dbReference type="EMBL" id="ML220137">
    <property type="protein sequence ID" value="TGZ78845.1"/>
    <property type="molecule type" value="Genomic_DNA"/>
</dbReference>
<dbReference type="InParanoid" id="A0A4S2MP82"/>
<evidence type="ECO:0000256" key="1">
    <source>
        <dbReference type="SAM" id="MobiDB-lite"/>
    </source>
</evidence>
<keyword evidence="4" id="KW-1185">Reference proteome</keyword>
<feature type="signal peptide" evidence="2">
    <location>
        <begin position="1"/>
        <end position="19"/>
    </location>
</feature>
<evidence type="ECO:0000313" key="3">
    <source>
        <dbReference type="EMBL" id="TGZ78845.1"/>
    </source>
</evidence>
<dbReference type="AlphaFoldDB" id="A0A4S2MP82"/>
<evidence type="ECO:0000313" key="4">
    <source>
        <dbReference type="Proteomes" id="UP000298138"/>
    </source>
</evidence>
<feature type="compositionally biased region" description="Low complexity" evidence="1">
    <location>
        <begin position="420"/>
        <end position="431"/>
    </location>
</feature>